<evidence type="ECO:0000259" key="4">
    <source>
        <dbReference type="Pfam" id="PF03561"/>
    </source>
</evidence>
<feature type="domain" description="Allantoicase" evidence="4">
    <location>
        <begin position="19"/>
        <end position="172"/>
    </location>
</feature>
<comment type="pathway">
    <text evidence="3">Nitrogen metabolism; (S)-allantoin degradation; (S)-ureidoglycolate from allantoate (aminidohydrolase route): step 1/1.</text>
</comment>
<keyword evidence="6" id="KW-1185">Reference proteome</keyword>
<dbReference type="EMBL" id="VRZA01000002">
    <property type="protein sequence ID" value="TXS95317.1"/>
    <property type="molecule type" value="Genomic_DNA"/>
</dbReference>
<dbReference type="Proteomes" id="UP000321039">
    <property type="component" value="Unassembled WGS sequence"/>
</dbReference>
<dbReference type="PANTHER" id="PTHR12045">
    <property type="entry name" value="ALLANTOICASE"/>
    <property type="match status" value="1"/>
</dbReference>
<dbReference type="HAMAP" id="MF_00813">
    <property type="entry name" value="Allantoicase"/>
    <property type="match status" value="1"/>
</dbReference>
<dbReference type="InterPro" id="IPR015908">
    <property type="entry name" value="Allantoicase_dom"/>
</dbReference>
<organism evidence="5 6">
    <name type="scientific">Parahaliea maris</name>
    <dbReference type="NCBI Taxonomy" id="2716870"/>
    <lineage>
        <taxon>Bacteria</taxon>
        <taxon>Pseudomonadati</taxon>
        <taxon>Pseudomonadota</taxon>
        <taxon>Gammaproteobacteria</taxon>
        <taxon>Cellvibrionales</taxon>
        <taxon>Halieaceae</taxon>
        <taxon>Parahaliea</taxon>
    </lineage>
</organism>
<dbReference type="GO" id="GO:0000256">
    <property type="term" value="P:allantoin catabolic process"/>
    <property type="evidence" value="ECO:0007669"/>
    <property type="project" value="UniProtKB-UniRule"/>
</dbReference>
<name>A0A5C9A6V5_9GAMM</name>
<comment type="similarity">
    <text evidence="1 3">Belongs to the allantoicase family.</text>
</comment>
<dbReference type="AlphaFoldDB" id="A0A5C9A6V5"/>
<dbReference type="PIRSF" id="PIRSF016516">
    <property type="entry name" value="Allantoicase"/>
    <property type="match status" value="1"/>
</dbReference>
<proteinExistence type="inferred from homology"/>
<dbReference type="GO" id="GO:0004037">
    <property type="term" value="F:allantoicase activity"/>
    <property type="evidence" value="ECO:0007669"/>
    <property type="project" value="UniProtKB-UniRule"/>
</dbReference>
<accession>A0A5C9A6V5</accession>
<comment type="caution">
    <text evidence="5">The sequence shown here is derived from an EMBL/GenBank/DDBJ whole genome shotgun (WGS) entry which is preliminary data.</text>
</comment>
<dbReference type="SUPFAM" id="SSF49785">
    <property type="entry name" value="Galactose-binding domain-like"/>
    <property type="match status" value="2"/>
</dbReference>
<dbReference type="EC" id="3.5.3.4" evidence="3"/>
<reference evidence="5 6" key="1">
    <citation type="submission" date="2019-08" db="EMBL/GenBank/DDBJ databases">
        <title>Parahaliea maris sp. nov., isolated from the surface seawater.</title>
        <authorList>
            <person name="Liu Y."/>
        </authorList>
    </citation>
    <scope>NUCLEOTIDE SEQUENCE [LARGE SCALE GENOMIC DNA]</scope>
    <source>
        <strain evidence="5 6">HSLHS9</strain>
    </source>
</reference>
<dbReference type="NCBIfam" id="TIGR02961">
    <property type="entry name" value="allantoicase"/>
    <property type="match status" value="1"/>
</dbReference>
<comment type="catalytic activity">
    <reaction evidence="3">
        <text>allantoate + H2O = (S)-ureidoglycolate + urea</text>
        <dbReference type="Rhea" id="RHEA:11016"/>
        <dbReference type="ChEBI" id="CHEBI:15377"/>
        <dbReference type="ChEBI" id="CHEBI:16199"/>
        <dbReference type="ChEBI" id="CHEBI:17536"/>
        <dbReference type="ChEBI" id="CHEBI:57296"/>
        <dbReference type="EC" id="3.5.3.4"/>
    </reaction>
</comment>
<evidence type="ECO:0000313" key="5">
    <source>
        <dbReference type="EMBL" id="TXS95317.1"/>
    </source>
</evidence>
<sequence length="339" mass="38571">MITDQFTRDFINLLSGRIGGRALSCSDQWFAEASNLVNPNPPIFRQGHFVATGQWMDGWESRRSFRRRDRDQQGVDYDWCILRLGIPGSIYIVDVETTHFRGNAPEYASLEGAWVEGPINDDTEWFSLLPKSALEANAQNEFAVSERRPCTHLRLKIFPDGGVARLRTWGRAKPRREHYVEGELVDLASAALGGYGQQCSDQFYSSPHNLVLPHPGDNMGDGWETRRRRDDGNDWCILRLGVPGNIRKVIVDTAHFVGNYPDEFVLEAACIEGRETDENTEWITVIDRTPLGPDRAQVFIDQILTSPEQTFTHMRLNIFPDGGVSRLRVIGLPEWERLK</sequence>
<dbReference type="GO" id="GO:0006144">
    <property type="term" value="P:purine nucleobase metabolic process"/>
    <property type="evidence" value="ECO:0007669"/>
    <property type="project" value="UniProtKB-KW"/>
</dbReference>
<protein>
    <recommendedName>
        <fullName evidence="3">Probable allantoicase</fullName>
        <ecNumber evidence="3">3.5.3.4</ecNumber>
    </recommendedName>
    <alternativeName>
        <fullName evidence="3">Allantoate amidinohydrolase</fullName>
    </alternativeName>
</protein>
<dbReference type="InterPro" id="IPR005164">
    <property type="entry name" value="Allantoicase"/>
</dbReference>
<gene>
    <name evidence="3 5" type="primary">alc</name>
    <name evidence="5" type="ORF">FV139_05305</name>
</gene>
<evidence type="ECO:0000256" key="1">
    <source>
        <dbReference type="ARBA" id="ARBA00009242"/>
    </source>
</evidence>
<feature type="domain" description="Allantoicase" evidence="4">
    <location>
        <begin position="194"/>
        <end position="332"/>
    </location>
</feature>
<dbReference type="InterPro" id="IPR008979">
    <property type="entry name" value="Galactose-bd-like_sf"/>
</dbReference>
<evidence type="ECO:0000313" key="6">
    <source>
        <dbReference type="Proteomes" id="UP000321039"/>
    </source>
</evidence>
<evidence type="ECO:0000256" key="3">
    <source>
        <dbReference type="HAMAP-Rule" id="MF_00813"/>
    </source>
</evidence>
<keyword evidence="2 3" id="KW-0659">Purine metabolism</keyword>
<dbReference type="Gene3D" id="2.60.120.260">
    <property type="entry name" value="Galactose-binding domain-like"/>
    <property type="match status" value="2"/>
</dbReference>
<keyword evidence="3 5" id="KW-0378">Hydrolase</keyword>
<evidence type="ECO:0000256" key="2">
    <source>
        <dbReference type="ARBA" id="ARBA00022631"/>
    </source>
</evidence>
<dbReference type="PANTHER" id="PTHR12045:SF3">
    <property type="entry name" value="INACTIVE ALLANTOICASE-RELATED"/>
    <property type="match status" value="1"/>
</dbReference>
<dbReference type="Pfam" id="PF03561">
    <property type="entry name" value="Allantoicase"/>
    <property type="match status" value="2"/>
</dbReference>
<dbReference type="RefSeq" id="WP_148067228.1">
    <property type="nucleotide sequence ID" value="NZ_VRZA01000002.1"/>
</dbReference>
<dbReference type="UniPathway" id="UPA00395">
    <property type="reaction ID" value="UER00654"/>
</dbReference>